<reference evidence="3 4" key="1">
    <citation type="submission" date="2018-04" db="EMBL/GenBank/DDBJ databases">
        <title>Genomic Encyclopedia of Archaeal and Bacterial Type Strains, Phase II (KMG-II): from individual species to whole genera.</title>
        <authorList>
            <person name="Goeker M."/>
        </authorList>
    </citation>
    <scope>NUCLEOTIDE SEQUENCE [LARGE SCALE GENOMIC DNA]</scope>
    <source>
        <strain evidence="3 4">DSM 25731</strain>
    </source>
</reference>
<dbReference type="AlphaFoldDB" id="A0A2T6BYB3"/>
<dbReference type="Gene3D" id="3.40.30.10">
    <property type="entry name" value="Glutaredoxin"/>
    <property type="match status" value="1"/>
</dbReference>
<comment type="caution">
    <text evidence="3">The sequence shown here is derived from an EMBL/GenBank/DDBJ whole genome shotgun (WGS) entry which is preliminary data.</text>
</comment>
<organism evidence="3 4">
    <name type="scientific">Kordia periserrulae</name>
    <dbReference type="NCBI Taxonomy" id="701523"/>
    <lineage>
        <taxon>Bacteria</taxon>
        <taxon>Pseudomonadati</taxon>
        <taxon>Bacteroidota</taxon>
        <taxon>Flavobacteriia</taxon>
        <taxon>Flavobacteriales</taxon>
        <taxon>Flavobacteriaceae</taxon>
        <taxon>Kordia</taxon>
    </lineage>
</organism>
<evidence type="ECO:0000256" key="1">
    <source>
        <dbReference type="SAM" id="SignalP"/>
    </source>
</evidence>
<dbReference type="RefSeq" id="WP_108115196.1">
    <property type="nucleotide sequence ID" value="NZ_QBKT01000005.1"/>
</dbReference>
<accession>A0A2T6BYB3</accession>
<dbReference type="Proteomes" id="UP000244090">
    <property type="component" value="Unassembled WGS sequence"/>
</dbReference>
<dbReference type="OrthoDB" id="9762614at2"/>
<protein>
    <recommendedName>
        <fullName evidence="2">Spermatogenesis-associated protein 20-like TRX domain-containing protein</fullName>
    </recommendedName>
</protein>
<dbReference type="CDD" id="cd02955">
    <property type="entry name" value="SSP411"/>
    <property type="match status" value="1"/>
</dbReference>
<feature type="domain" description="Spermatogenesis-associated protein 20-like TRX" evidence="2">
    <location>
        <begin position="28"/>
        <end position="182"/>
    </location>
</feature>
<feature type="signal peptide" evidence="1">
    <location>
        <begin position="1"/>
        <end position="21"/>
    </location>
</feature>
<dbReference type="EMBL" id="QBKT01000005">
    <property type="protein sequence ID" value="PTX61084.1"/>
    <property type="molecule type" value="Genomic_DNA"/>
</dbReference>
<dbReference type="InterPro" id="IPR012341">
    <property type="entry name" value="6hp_glycosidase-like_sf"/>
</dbReference>
<dbReference type="SUPFAM" id="SSF52833">
    <property type="entry name" value="Thioredoxin-like"/>
    <property type="match status" value="1"/>
</dbReference>
<dbReference type="InterPro" id="IPR036249">
    <property type="entry name" value="Thioredoxin-like_sf"/>
</dbReference>
<dbReference type="InterPro" id="IPR024705">
    <property type="entry name" value="Ssp411"/>
</dbReference>
<keyword evidence="1" id="KW-0732">Signal</keyword>
<evidence type="ECO:0000313" key="3">
    <source>
        <dbReference type="EMBL" id="PTX61084.1"/>
    </source>
</evidence>
<gene>
    <name evidence="3" type="ORF">C8N46_105240</name>
</gene>
<dbReference type="GO" id="GO:0005975">
    <property type="term" value="P:carbohydrate metabolic process"/>
    <property type="evidence" value="ECO:0007669"/>
    <property type="project" value="InterPro"/>
</dbReference>
<feature type="chain" id="PRO_5015657198" description="Spermatogenesis-associated protein 20-like TRX domain-containing protein" evidence="1">
    <location>
        <begin position="22"/>
        <end position="696"/>
    </location>
</feature>
<evidence type="ECO:0000259" key="2">
    <source>
        <dbReference type="Pfam" id="PF03190"/>
    </source>
</evidence>
<proteinExistence type="predicted"/>
<dbReference type="PIRSF" id="PIRSF006402">
    <property type="entry name" value="UCP006402_thioredoxin"/>
    <property type="match status" value="1"/>
</dbReference>
<dbReference type="PANTHER" id="PTHR42899:SF1">
    <property type="entry name" value="SPERMATOGENESIS-ASSOCIATED PROTEIN 20"/>
    <property type="match status" value="1"/>
</dbReference>
<sequence length="696" mass="81019">MRIVYSLLSLFFLLISCSETPKETHKYTNALINETSPYLVQHAHNPVNWQPWSKDILAKAKAENKLILFSIGYASCHWCHVMEKETFEDETVAKFMNAHFINVKVDREEHPNIDKTYLKAVQLMTGNAGWPLNCVTLPNGEPVWGGTYFTKENWMHSLQQIVKIYQENPEKTVEFAQAQVQRMNVLQNFTNEEALQLSKISTDAIINTWKKELDFENGGLQEAEKFPRPSNYRFLLRYAITQKDTAVEKHVNQTLQNIANRGLFDHLEGGFARYATDKHWNIPHFEKMLYDNAQLISLFSYAYQTQKEERYKNTVFQTLQFLEQHLLRDDGLCYASLNADSLNEENDTEEGAYYTWTKAELQEILKDDFSLFADYFGLNEIPLTEDKKHVLIKVYSDEIFIQKHQLTTATLQQKIAQWKSILLAERQQRKAPKTDTKIITSWNALLLKAYTDAYKVFGDETLKIKAIKTATAIKEKLILNDWKVLRSLENKEIHGFLDDYAYLIDAFLAVYQITFDEQWLLDAKSLLHYTNEHFYDAEKKLFAFSKRDASGLDFKEFDVEDGVMPSANAVMSHNLFQLGHYFGNDDYLAKSNQMLQRILPDALEFPYLYSYWLELYLNLSQPYYEVVINGKNAIAKAKELQQHYLPNIILCGSSTESDLPLLKNRFYEDKTLIYVCVNRACKLPTESVEKALELMN</sequence>
<keyword evidence="4" id="KW-1185">Reference proteome</keyword>
<dbReference type="PANTHER" id="PTHR42899">
    <property type="entry name" value="SPERMATOGENESIS-ASSOCIATED PROTEIN 20"/>
    <property type="match status" value="1"/>
</dbReference>
<dbReference type="Gene3D" id="1.50.10.10">
    <property type="match status" value="1"/>
</dbReference>
<dbReference type="PROSITE" id="PS51257">
    <property type="entry name" value="PROKAR_LIPOPROTEIN"/>
    <property type="match status" value="1"/>
</dbReference>
<dbReference type="Pfam" id="PF03190">
    <property type="entry name" value="Thioredox_DsbH"/>
    <property type="match status" value="1"/>
</dbReference>
<evidence type="ECO:0000313" key="4">
    <source>
        <dbReference type="Proteomes" id="UP000244090"/>
    </source>
</evidence>
<dbReference type="InterPro" id="IPR008928">
    <property type="entry name" value="6-hairpin_glycosidase_sf"/>
</dbReference>
<name>A0A2T6BYB3_9FLAO</name>
<dbReference type="SUPFAM" id="SSF48208">
    <property type="entry name" value="Six-hairpin glycosidases"/>
    <property type="match status" value="1"/>
</dbReference>
<dbReference type="InterPro" id="IPR004879">
    <property type="entry name" value="Ssp411-like_TRX"/>
</dbReference>